<dbReference type="AlphaFoldDB" id="A0A8H7ZLF0"/>
<proteinExistence type="predicted"/>
<feature type="chain" id="PRO_5034825492" evidence="1">
    <location>
        <begin position="20"/>
        <end position="75"/>
    </location>
</feature>
<dbReference type="GeneID" id="93649932"/>
<name>A0A8H7ZLF0_9ASCO</name>
<comment type="caution">
    <text evidence="2">The sequence shown here is derived from an EMBL/GenBank/DDBJ whole genome shotgun (WGS) entry which is preliminary data.</text>
</comment>
<dbReference type="EMBL" id="JAEOAQ010000001">
    <property type="protein sequence ID" value="KAG5422208.1"/>
    <property type="molecule type" value="Genomic_DNA"/>
</dbReference>
<feature type="signal peptide" evidence="1">
    <location>
        <begin position="1"/>
        <end position="19"/>
    </location>
</feature>
<evidence type="ECO:0000256" key="1">
    <source>
        <dbReference type="SAM" id="SignalP"/>
    </source>
</evidence>
<dbReference type="Proteomes" id="UP000669133">
    <property type="component" value="Unassembled WGS sequence"/>
</dbReference>
<gene>
    <name evidence="2" type="ORF">I9W82_001303</name>
</gene>
<keyword evidence="1" id="KW-0732">Signal</keyword>
<dbReference type="OrthoDB" id="4010040at2759"/>
<keyword evidence="3" id="KW-1185">Reference proteome</keyword>
<accession>A0A8H7ZLF0</accession>
<organism evidence="2 3">
    <name type="scientific">Candida metapsilosis</name>
    <dbReference type="NCBI Taxonomy" id="273372"/>
    <lineage>
        <taxon>Eukaryota</taxon>
        <taxon>Fungi</taxon>
        <taxon>Dikarya</taxon>
        <taxon>Ascomycota</taxon>
        <taxon>Saccharomycotina</taxon>
        <taxon>Pichiomycetes</taxon>
        <taxon>Debaryomycetaceae</taxon>
        <taxon>Candida/Lodderomyces clade</taxon>
        <taxon>Candida</taxon>
    </lineage>
</organism>
<evidence type="ECO:0000313" key="2">
    <source>
        <dbReference type="EMBL" id="KAG5422208.1"/>
    </source>
</evidence>
<dbReference type="RefSeq" id="XP_067551324.1">
    <property type="nucleotide sequence ID" value="XM_067690034.1"/>
</dbReference>
<sequence>MQLLQLGLISLLATGTVQSLFIPQNQNEFELITTKTNIKSLFKKYPKGKILDDINDPNEKIFVYDVDTVVSKLAK</sequence>
<evidence type="ECO:0000313" key="3">
    <source>
        <dbReference type="Proteomes" id="UP000669133"/>
    </source>
</evidence>
<reference evidence="2 3" key="1">
    <citation type="submission" date="2020-12" db="EMBL/GenBank/DDBJ databases">
        <title>Effect of drift, selection, and recombination on the evolution of hybrid genomes in Candida yeast pathogens.</title>
        <authorList>
            <person name="Mixao V."/>
            <person name="Ksiezopolska E."/>
            <person name="Saus E."/>
            <person name="Boekhout T."/>
            <person name="Gacser A."/>
            <person name="Gabaldon T."/>
        </authorList>
    </citation>
    <scope>NUCLEOTIDE SEQUENCE [LARGE SCALE GENOMIC DNA]</scope>
    <source>
        <strain evidence="2 3">BP57</strain>
    </source>
</reference>
<protein>
    <submittedName>
        <fullName evidence="2">Uncharacterized protein</fullName>
    </submittedName>
</protein>